<reference evidence="2" key="2">
    <citation type="submission" date="2020-09" db="EMBL/GenBank/DDBJ databases">
        <authorList>
            <person name="Sun Q."/>
            <person name="Kim S."/>
        </authorList>
    </citation>
    <scope>NUCLEOTIDE SEQUENCE</scope>
    <source>
        <strain evidence="2">KCTC 23077</strain>
    </source>
</reference>
<evidence type="ECO:0000313" key="3">
    <source>
        <dbReference type="Proteomes" id="UP000646426"/>
    </source>
</evidence>
<reference evidence="2" key="1">
    <citation type="journal article" date="2014" name="Int. J. Syst. Evol. Microbiol.">
        <title>Complete genome sequence of Corynebacterium casei LMG S-19264T (=DSM 44701T), isolated from a smear-ripened cheese.</title>
        <authorList>
            <consortium name="US DOE Joint Genome Institute (JGI-PGF)"/>
            <person name="Walter F."/>
            <person name="Albersmeier A."/>
            <person name="Kalinowski J."/>
            <person name="Ruckert C."/>
        </authorList>
    </citation>
    <scope>NUCLEOTIDE SEQUENCE</scope>
    <source>
        <strain evidence="2">KCTC 23077</strain>
    </source>
</reference>
<keyword evidence="3" id="KW-1185">Reference proteome</keyword>
<feature type="region of interest" description="Disordered" evidence="1">
    <location>
        <begin position="377"/>
        <end position="428"/>
    </location>
</feature>
<feature type="region of interest" description="Disordered" evidence="1">
    <location>
        <begin position="217"/>
        <end position="274"/>
    </location>
</feature>
<organism evidence="2 3">
    <name type="scientific">Cognatilysobacter bugurensis</name>
    <dbReference type="NCBI Taxonomy" id="543356"/>
    <lineage>
        <taxon>Bacteria</taxon>
        <taxon>Pseudomonadati</taxon>
        <taxon>Pseudomonadota</taxon>
        <taxon>Gammaproteobacteria</taxon>
        <taxon>Lysobacterales</taxon>
        <taxon>Lysobacteraceae</taxon>
        <taxon>Cognatilysobacter</taxon>
    </lineage>
</organism>
<dbReference type="InterPro" id="IPR049802">
    <property type="entry name" value="RhsC-like_FIX"/>
</dbReference>
<name>A0A918T3N2_9GAMM</name>
<dbReference type="Proteomes" id="UP000646426">
    <property type="component" value="Unassembled WGS sequence"/>
</dbReference>
<accession>A0A918T3N2</accession>
<dbReference type="AlphaFoldDB" id="A0A918T3N2"/>
<evidence type="ECO:0000256" key="1">
    <source>
        <dbReference type="SAM" id="MobiDB-lite"/>
    </source>
</evidence>
<gene>
    <name evidence="2" type="ORF">GCM10007067_20310</name>
</gene>
<evidence type="ECO:0000313" key="2">
    <source>
        <dbReference type="EMBL" id="GHA82298.1"/>
    </source>
</evidence>
<dbReference type="EMBL" id="BMYD01000003">
    <property type="protein sequence ID" value="GHA82298.1"/>
    <property type="molecule type" value="Genomic_DNA"/>
</dbReference>
<sequence>MSTVVARTTSSTPRAKPVSAKNIRDAEASVGGWLLELIDGSGNSPSQIIVTAVLGCVPVVGQLFDLRDLIRCIIAIVAAPASPWAWVELLITLIGCIPGLGDGFKAAFKLAKSGGAKPARVFDAMRAHMQVDPRAALRQLDWGKVKRESPQLLNGMIDGMIRGLDGWGVEQLAGRQQVGALVRSLREVKRDAPTMLSKAADELKKIADELTGAAPLKSSAQVNPRLAAPPLPAAAGKGKSTGSGAKDQTGNNVPGRGAPNPHQIRQSKRKRWSEGVAAEHITEYHVRTARPAVRKINDHGRLTEEWERSKKVGGAAVRVSAVTVQGIDHLWFGPHRGRKYTVGETKGSTFAHFSFLAGMAAGDREAVEATRTDTGKVLGGKGEYTGKEAMTPDKPASSSVPIRDESALASSKGGGGTLSTNKTKGRQMGHRWVRQSLEADSTVSSAHKEHLLESIRRSLIRKRLPDIYHRELFMVTGKQYEIHDRARGKTHLVQPPVVLIPDDVLVE</sequence>
<protein>
    <submittedName>
        <fullName evidence="2">Uncharacterized protein</fullName>
    </submittedName>
</protein>
<dbReference type="CDD" id="cd20746">
    <property type="entry name" value="FIX_Ntox15_NUC_DUF4112_RhsA-like"/>
    <property type="match status" value="1"/>
</dbReference>
<proteinExistence type="predicted"/>
<comment type="caution">
    <text evidence="2">The sequence shown here is derived from an EMBL/GenBank/DDBJ whole genome shotgun (WGS) entry which is preliminary data.</text>
</comment>
<dbReference type="RefSeq" id="WP_189456141.1">
    <property type="nucleotide sequence ID" value="NZ_BMYD01000003.1"/>
</dbReference>
<feature type="compositionally biased region" description="Low complexity" evidence="1">
    <location>
        <begin position="233"/>
        <end position="246"/>
    </location>
</feature>